<reference evidence="2" key="2">
    <citation type="journal article" date="2022" name="Microbiol. Resour. Announc.">
        <title>Metagenome Sequencing to Explore Phylogenomics of Terrestrial Cyanobacteria.</title>
        <authorList>
            <person name="Ward R.D."/>
            <person name="Stajich J.E."/>
            <person name="Johansen J.R."/>
            <person name="Huntemann M."/>
            <person name="Clum A."/>
            <person name="Foster B."/>
            <person name="Foster B."/>
            <person name="Roux S."/>
            <person name="Palaniappan K."/>
            <person name="Varghese N."/>
            <person name="Mukherjee S."/>
            <person name="Reddy T.B.K."/>
            <person name="Daum C."/>
            <person name="Copeland A."/>
            <person name="Chen I.A."/>
            <person name="Ivanova N.N."/>
            <person name="Kyrpides N.C."/>
            <person name="Shapiro N."/>
            <person name="Eloe-Fadrosh E.A."/>
            <person name="Pietrasiak N."/>
        </authorList>
    </citation>
    <scope>NUCLEOTIDE SEQUENCE</scope>
    <source>
        <strain evidence="2">GSE-TBD4-15B</strain>
    </source>
</reference>
<evidence type="ECO:0000256" key="1">
    <source>
        <dbReference type="ARBA" id="ARBA00005651"/>
    </source>
</evidence>
<comment type="caution">
    <text evidence="2">The sequence shown here is derived from an EMBL/GenBank/DDBJ whole genome shotgun (WGS) entry which is preliminary data.</text>
</comment>
<comment type="similarity">
    <text evidence="1">Belongs to the UPF0175 family.</text>
</comment>
<dbReference type="AlphaFoldDB" id="A0A951U4V2"/>
<name>A0A951U4V2_9CYAN</name>
<accession>A0A951U4V2</accession>
<evidence type="ECO:0000313" key="3">
    <source>
        <dbReference type="Proteomes" id="UP000707356"/>
    </source>
</evidence>
<dbReference type="Pfam" id="PF03683">
    <property type="entry name" value="UPF0175"/>
    <property type="match status" value="1"/>
</dbReference>
<sequence length="81" mass="9197">MSLVISDDVLQAAKISEADLMREIAVMLFQQERITLGKASQLAGLNQIEFQQLLATRNICLHYDVAEYEADIKSLQENGWR</sequence>
<dbReference type="PANTHER" id="PTHR37525:SF1">
    <property type="entry name" value="UPF0175 PROTEIN SSL1255"/>
    <property type="match status" value="1"/>
</dbReference>
<dbReference type="InterPro" id="IPR052264">
    <property type="entry name" value="UPF0175_domain"/>
</dbReference>
<dbReference type="InterPro" id="IPR005368">
    <property type="entry name" value="UPF0175"/>
</dbReference>
<organism evidence="2 3">
    <name type="scientific">Pegethrix bostrychoides GSE-TBD4-15B</name>
    <dbReference type="NCBI Taxonomy" id="2839662"/>
    <lineage>
        <taxon>Bacteria</taxon>
        <taxon>Bacillati</taxon>
        <taxon>Cyanobacteriota</taxon>
        <taxon>Cyanophyceae</taxon>
        <taxon>Oculatellales</taxon>
        <taxon>Oculatellaceae</taxon>
        <taxon>Pegethrix</taxon>
    </lineage>
</organism>
<proteinExistence type="inferred from homology"/>
<gene>
    <name evidence="2" type="ORF">KME07_05270</name>
</gene>
<dbReference type="EMBL" id="JAHHHV010000022">
    <property type="protein sequence ID" value="MBW4464837.1"/>
    <property type="molecule type" value="Genomic_DNA"/>
</dbReference>
<dbReference type="PANTHER" id="PTHR37525">
    <property type="entry name" value="UPF0175 PROTEIN SSL1255"/>
    <property type="match status" value="1"/>
</dbReference>
<reference evidence="2" key="1">
    <citation type="submission" date="2021-05" db="EMBL/GenBank/DDBJ databases">
        <authorList>
            <person name="Pietrasiak N."/>
            <person name="Ward R."/>
            <person name="Stajich J.E."/>
            <person name="Kurbessoian T."/>
        </authorList>
    </citation>
    <scope>NUCLEOTIDE SEQUENCE</scope>
    <source>
        <strain evidence="2">GSE-TBD4-15B</strain>
    </source>
</reference>
<protein>
    <submittedName>
        <fullName evidence="2">UPF0175 family protein</fullName>
    </submittedName>
</protein>
<dbReference type="Proteomes" id="UP000707356">
    <property type="component" value="Unassembled WGS sequence"/>
</dbReference>
<evidence type="ECO:0000313" key="2">
    <source>
        <dbReference type="EMBL" id="MBW4464837.1"/>
    </source>
</evidence>